<name>A0ABT0Y2Q0_9ACTN</name>
<organism evidence="1 2">
    <name type="scientific">Paractinoplanes hotanensis</name>
    <dbReference type="NCBI Taxonomy" id="2906497"/>
    <lineage>
        <taxon>Bacteria</taxon>
        <taxon>Bacillati</taxon>
        <taxon>Actinomycetota</taxon>
        <taxon>Actinomycetes</taxon>
        <taxon>Micromonosporales</taxon>
        <taxon>Micromonosporaceae</taxon>
        <taxon>Paractinoplanes</taxon>
    </lineage>
</organism>
<sequence>MRLAARERPDLIVFESLSEAGAIVAGTLSIPRVLVSRSTMPAPETVVAELDGLSRA</sequence>
<dbReference type="Proteomes" id="UP001523216">
    <property type="component" value="Unassembled WGS sequence"/>
</dbReference>
<accession>A0ABT0Y2Q0</accession>
<dbReference type="Gene3D" id="3.40.50.2000">
    <property type="entry name" value="Glycogen Phosphorylase B"/>
    <property type="match status" value="1"/>
</dbReference>
<protein>
    <submittedName>
        <fullName evidence="1">Uncharacterized protein</fullName>
    </submittedName>
</protein>
<reference evidence="1 2" key="1">
    <citation type="submission" date="2022-06" db="EMBL/GenBank/DDBJ databases">
        <title>Actinoplanes abujensis sp. nov., isolated from Nigerian arid soil.</title>
        <authorList>
            <person name="Ding P."/>
        </authorList>
    </citation>
    <scope>NUCLEOTIDE SEQUENCE [LARGE SCALE GENOMIC DNA]</scope>
    <source>
        <strain evidence="2">TRM88002</strain>
    </source>
</reference>
<gene>
    <name evidence="1" type="ORF">LXN57_22300</name>
</gene>
<comment type="caution">
    <text evidence="1">The sequence shown here is derived from an EMBL/GenBank/DDBJ whole genome shotgun (WGS) entry which is preliminary data.</text>
</comment>
<keyword evidence="2" id="KW-1185">Reference proteome</keyword>
<dbReference type="RefSeq" id="WP_251800112.1">
    <property type="nucleotide sequence ID" value="NZ_JAMQOL010000030.1"/>
</dbReference>
<evidence type="ECO:0000313" key="1">
    <source>
        <dbReference type="EMBL" id="MCM4080317.1"/>
    </source>
</evidence>
<dbReference type="EMBL" id="JAMQOL010000030">
    <property type="protein sequence ID" value="MCM4080317.1"/>
    <property type="molecule type" value="Genomic_DNA"/>
</dbReference>
<evidence type="ECO:0000313" key="2">
    <source>
        <dbReference type="Proteomes" id="UP001523216"/>
    </source>
</evidence>
<proteinExistence type="predicted"/>